<accession>A0A9P8TH35</accession>
<feature type="binding site" evidence="10">
    <location>
        <begin position="116"/>
        <end position="118"/>
    </location>
    <ligand>
        <name>NAD(+)</name>
        <dbReference type="ChEBI" id="CHEBI:57540"/>
    </ligand>
</feature>
<comment type="similarity">
    <text evidence="1">Belongs to the LDH/MDH superfamily. MDH type 1 family.</text>
</comment>
<evidence type="ECO:0000256" key="2">
    <source>
        <dbReference type="ARBA" id="ARBA00011738"/>
    </source>
</evidence>
<organism evidence="15 16">
    <name type="scientific">Wickerhamomyces mucosus</name>
    <dbReference type="NCBI Taxonomy" id="1378264"/>
    <lineage>
        <taxon>Eukaryota</taxon>
        <taxon>Fungi</taxon>
        <taxon>Dikarya</taxon>
        <taxon>Ascomycota</taxon>
        <taxon>Saccharomycotina</taxon>
        <taxon>Saccharomycetes</taxon>
        <taxon>Phaffomycetales</taxon>
        <taxon>Wickerhamomycetaceae</taxon>
        <taxon>Wickerhamomyces</taxon>
    </lineage>
</organism>
<dbReference type="Proteomes" id="UP000769528">
    <property type="component" value="Unassembled WGS sequence"/>
</dbReference>
<feature type="binding site" evidence="9">
    <location>
        <position position="86"/>
    </location>
    <ligand>
        <name>substrate</name>
    </ligand>
</feature>
<dbReference type="InterPro" id="IPR010097">
    <property type="entry name" value="Malate_DH_type1"/>
</dbReference>
<comment type="caution">
    <text evidence="15">The sequence shown here is derived from an EMBL/GenBank/DDBJ whole genome shotgun (WGS) entry which is preliminary data.</text>
</comment>
<dbReference type="InterPro" id="IPR001557">
    <property type="entry name" value="L-lactate/malate_DH"/>
</dbReference>
<proteinExistence type="inferred from homology"/>
<keyword evidence="4 12" id="KW-0816">Tricarboxylic acid cycle</keyword>
<dbReference type="GO" id="GO:0006099">
    <property type="term" value="P:tricarboxylic acid cycle"/>
    <property type="evidence" value="ECO:0007669"/>
    <property type="project" value="UniProtKB-KW"/>
</dbReference>
<evidence type="ECO:0000313" key="15">
    <source>
        <dbReference type="EMBL" id="KAH3678410.1"/>
    </source>
</evidence>
<dbReference type="CDD" id="cd01337">
    <property type="entry name" value="MDH_glyoxysomal_mitochondrial"/>
    <property type="match status" value="1"/>
</dbReference>
<dbReference type="EMBL" id="JAEUBF010000443">
    <property type="protein sequence ID" value="KAH3678410.1"/>
    <property type="molecule type" value="Genomic_DNA"/>
</dbReference>
<dbReference type="EC" id="1.1.1.37" evidence="3 12"/>
<feature type="binding site" evidence="9">
    <location>
        <position position="80"/>
    </location>
    <ligand>
        <name>substrate</name>
    </ligand>
</feature>
<comment type="subunit">
    <text evidence="2">Homodimer.</text>
</comment>
<evidence type="ECO:0000256" key="4">
    <source>
        <dbReference type="ARBA" id="ARBA00022532"/>
    </source>
</evidence>
<reference evidence="15" key="2">
    <citation type="submission" date="2021-01" db="EMBL/GenBank/DDBJ databases">
        <authorList>
            <person name="Schikora-Tamarit M.A."/>
        </authorList>
    </citation>
    <scope>NUCLEOTIDE SEQUENCE</scope>
    <source>
        <strain evidence="15">CBS6341</strain>
    </source>
</reference>
<reference evidence="15" key="1">
    <citation type="journal article" date="2021" name="Open Biol.">
        <title>Shared evolutionary footprints suggest mitochondrial oxidative damage underlies multiple complex I losses in fungi.</title>
        <authorList>
            <person name="Schikora-Tamarit M.A."/>
            <person name="Marcet-Houben M."/>
            <person name="Nosek J."/>
            <person name="Gabaldon T."/>
        </authorList>
    </citation>
    <scope>NUCLEOTIDE SEQUENCE</scope>
    <source>
        <strain evidence="15">CBS6341</strain>
    </source>
</reference>
<dbReference type="PANTHER" id="PTHR11540:SF16">
    <property type="entry name" value="MALATE DEHYDROGENASE, MITOCHONDRIAL"/>
    <property type="match status" value="1"/>
</dbReference>
<dbReference type="Pfam" id="PF00056">
    <property type="entry name" value="Ldh_1_N"/>
    <property type="match status" value="1"/>
</dbReference>
<dbReference type="AlphaFoldDB" id="A0A9P8TH35"/>
<keyword evidence="6 10" id="KW-0520">NAD</keyword>
<feature type="binding site" evidence="9">
    <location>
        <position position="152"/>
    </location>
    <ligand>
        <name>substrate</name>
    </ligand>
</feature>
<evidence type="ECO:0000256" key="7">
    <source>
        <dbReference type="ARBA" id="ARBA00048313"/>
    </source>
</evidence>
<evidence type="ECO:0000256" key="5">
    <source>
        <dbReference type="ARBA" id="ARBA00023002"/>
    </source>
</evidence>
<evidence type="ECO:0000256" key="12">
    <source>
        <dbReference type="RuleBase" id="RU003405"/>
    </source>
</evidence>
<evidence type="ECO:0000259" key="13">
    <source>
        <dbReference type="Pfam" id="PF00056"/>
    </source>
</evidence>
<dbReference type="Gene3D" id="3.90.110.10">
    <property type="entry name" value="Lactate dehydrogenase/glycoside hydrolase, family 4, C-terminal"/>
    <property type="match status" value="1"/>
</dbReference>
<evidence type="ECO:0000256" key="3">
    <source>
        <dbReference type="ARBA" id="ARBA00012995"/>
    </source>
</evidence>
<gene>
    <name evidence="15" type="ORF">WICMUC_001427</name>
</gene>
<dbReference type="InterPro" id="IPR001252">
    <property type="entry name" value="Malate_DH_AS"/>
</dbReference>
<dbReference type="FunFam" id="3.40.50.720:FF:000013">
    <property type="entry name" value="Malate dehydrogenase"/>
    <property type="match status" value="1"/>
</dbReference>
<dbReference type="Pfam" id="PF02866">
    <property type="entry name" value="Ldh_1_C"/>
    <property type="match status" value="1"/>
</dbReference>
<dbReference type="Gene3D" id="3.40.50.720">
    <property type="entry name" value="NAD(P)-binding Rossmann-like Domain"/>
    <property type="match status" value="1"/>
</dbReference>
<feature type="binding site" evidence="10">
    <location>
        <position position="230"/>
    </location>
    <ligand>
        <name>NAD(+)</name>
        <dbReference type="ChEBI" id="CHEBI:57540"/>
    </ligand>
</feature>
<feature type="binding site" evidence="9">
    <location>
        <position position="118"/>
    </location>
    <ligand>
        <name>substrate</name>
    </ligand>
</feature>
<keyword evidence="16" id="KW-1185">Reference proteome</keyword>
<feature type="domain" description="Lactate/malate dehydrogenase N-terminal" evidence="13">
    <location>
        <begin position="2"/>
        <end position="144"/>
    </location>
</feature>
<evidence type="ECO:0000256" key="11">
    <source>
        <dbReference type="RuleBase" id="RU003369"/>
    </source>
</evidence>
<sequence length="336" mass="36347">MTKLAVLGASGGIGQPLSLLLKLSPQLTELSLYDIRLAKGVATDLSHINTNVKVQGYDKDELADALKDTDLVVIPAGIPRKPGMTRDDLFKINAGIIRTLAEGVASYAPNALVLVISNPVNSTVPIFKEVLSKRGVFNPRKLFGITTLDLVRARTFLNGFETSGSFQKFDEIHVIGGHSGNTIVPVLSTASKTYSKIAAKDRDALIHRVQFGGDEVVKAKDGAGSATLSMAYSAYIFIERLLKAINGSSDEVIEDTFIYLDNSILGASEVRRVFPKVDFISLPIKLGKRGVESIDTSILKKLDHNEEKLLNIAVKELNINIAKGVNFVKNSSKAKL</sequence>
<evidence type="ECO:0000259" key="14">
    <source>
        <dbReference type="Pfam" id="PF02866"/>
    </source>
</evidence>
<dbReference type="SUPFAM" id="SSF56327">
    <property type="entry name" value="LDH C-terminal domain-like"/>
    <property type="match status" value="1"/>
</dbReference>
<dbReference type="PIRSF" id="PIRSF000102">
    <property type="entry name" value="Lac_mal_DH"/>
    <property type="match status" value="1"/>
</dbReference>
<dbReference type="InterPro" id="IPR015955">
    <property type="entry name" value="Lactate_DH/Glyco_Ohase_4_C"/>
</dbReference>
<dbReference type="PANTHER" id="PTHR11540">
    <property type="entry name" value="MALATE AND LACTATE DEHYDROGENASE"/>
    <property type="match status" value="1"/>
</dbReference>
<dbReference type="OrthoDB" id="4069699at2759"/>
<name>A0A9P8TH35_9ASCO</name>
<feature type="binding site" evidence="10">
    <location>
        <position position="93"/>
    </location>
    <ligand>
        <name>NAD(+)</name>
        <dbReference type="ChEBI" id="CHEBI:57540"/>
    </ligand>
</feature>
<dbReference type="GO" id="GO:0006108">
    <property type="term" value="P:malate metabolic process"/>
    <property type="evidence" value="ECO:0007669"/>
    <property type="project" value="InterPro"/>
</dbReference>
<feature type="binding site" evidence="10">
    <location>
        <position position="34"/>
    </location>
    <ligand>
        <name>NAD(+)</name>
        <dbReference type="ChEBI" id="CHEBI:57540"/>
    </ligand>
</feature>
<evidence type="ECO:0000256" key="6">
    <source>
        <dbReference type="ARBA" id="ARBA00023027"/>
    </source>
</evidence>
<dbReference type="GO" id="GO:0005829">
    <property type="term" value="C:cytosol"/>
    <property type="evidence" value="ECO:0007669"/>
    <property type="project" value="TreeGrafter"/>
</dbReference>
<protein>
    <recommendedName>
        <fullName evidence="3 12">Malate dehydrogenase</fullName>
        <ecNumber evidence="3 12">1.1.1.37</ecNumber>
    </recommendedName>
</protein>
<dbReference type="GO" id="GO:0030060">
    <property type="term" value="F:L-malate dehydrogenase (NAD+) activity"/>
    <property type="evidence" value="ECO:0007669"/>
    <property type="project" value="UniProtKB-EC"/>
</dbReference>
<comment type="catalytic activity">
    <reaction evidence="7 12">
        <text>(S)-malate + NAD(+) = oxaloacetate + NADH + H(+)</text>
        <dbReference type="Rhea" id="RHEA:21432"/>
        <dbReference type="ChEBI" id="CHEBI:15378"/>
        <dbReference type="ChEBI" id="CHEBI:15589"/>
        <dbReference type="ChEBI" id="CHEBI:16452"/>
        <dbReference type="ChEBI" id="CHEBI:57540"/>
        <dbReference type="ChEBI" id="CHEBI:57945"/>
        <dbReference type="EC" id="1.1.1.37"/>
    </reaction>
</comment>
<keyword evidence="5 11" id="KW-0560">Oxidoreductase</keyword>
<feature type="domain" description="Lactate/malate dehydrogenase C-terminal" evidence="14">
    <location>
        <begin position="146"/>
        <end position="328"/>
    </location>
</feature>
<dbReference type="SUPFAM" id="SSF51735">
    <property type="entry name" value="NAD(P)-binding Rossmann-fold domains"/>
    <property type="match status" value="1"/>
</dbReference>
<evidence type="ECO:0000256" key="10">
    <source>
        <dbReference type="PIRSR" id="PIRSR000102-3"/>
    </source>
</evidence>
<evidence type="ECO:0000313" key="16">
    <source>
        <dbReference type="Proteomes" id="UP000769528"/>
    </source>
</evidence>
<dbReference type="InterPro" id="IPR036291">
    <property type="entry name" value="NAD(P)-bd_dom_sf"/>
</dbReference>
<dbReference type="InterPro" id="IPR022383">
    <property type="entry name" value="Lactate/malate_DH_C"/>
</dbReference>
<dbReference type="InterPro" id="IPR001236">
    <property type="entry name" value="Lactate/malate_DH_N"/>
</dbReference>
<feature type="binding site" evidence="10">
    <location>
        <begin position="8"/>
        <end position="14"/>
    </location>
    <ligand>
        <name>NAD(+)</name>
        <dbReference type="ChEBI" id="CHEBI:57540"/>
    </ligand>
</feature>
<feature type="active site" description="Proton acceptor" evidence="8">
    <location>
        <position position="178"/>
    </location>
</feature>
<evidence type="ECO:0000256" key="1">
    <source>
        <dbReference type="ARBA" id="ARBA00008824"/>
    </source>
</evidence>
<dbReference type="FunFam" id="3.90.110.10:FF:000009">
    <property type="entry name" value="Malate dehydrogenase"/>
    <property type="match status" value="1"/>
</dbReference>
<dbReference type="NCBIfam" id="TIGR01772">
    <property type="entry name" value="MDH_euk_gproteo"/>
    <property type="match status" value="1"/>
</dbReference>
<evidence type="ECO:0000256" key="9">
    <source>
        <dbReference type="PIRSR" id="PIRSR000102-2"/>
    </source>
</evidence>
<dbReference type="PROSITE" id="PS00068">
    <property type="entry name" value="MDH"/>
    <property type="match status" value="1"/>
</dbReference>
<evidence type="ECO:0000256" key="8">
    <source>
        <dbReference type="PIRSR" id="PIRSR000102-1"/>
    </source>
</evidence>